<dbReference type="Pfam" id="PF09349">
    <property type="entry name" value="OHCU_decarbox"/>
    <property type="match status" value="1"/>
</dbReference>
<keyword evidence="5" id="KW-0210">Decarboxylase</keyword>
<evidence type="ECO:0000256" key="2">
    <source>
        <dbReference type="ARBA" id="ARBA00004754"/>
    </source>
</evidence>
<feature type="domain" description="Oxo-4-hydroxy-4-carboxy-5-ureidoimidazoline decarboxylase" evidence="7">
    <location>
        <begin position="27"/>
        <end position="179"/>
    </location>
</feature>
<evidence type="ECO:0000256" key="1">
    <source>
        <dbReference type="ARBA" id="ARBA00001163"/>
    </source>
</evidence>
<reference evidence="8 9" key="1">
    <citation type="submission" date="2019-01" db="EMBL/GenBank/DDBJ databases">
        <authorList>
            <person name="Brito A."/>
        </authorList>
    </citation>
    <scope>NUCLEOTIDE SEQUENCE [LARGE SCALE GENOMIC DNA]</scope>
    <source>
        <strain evidence="8">1</strain>
    </source>
</reference>
<dbReference type="GO" id="GO:0006144">
    <property type="term" value="P:purine nucleobase metabolic process"/>
    <property type="evidence" value="ECO:0007669"/>
    <property type="project" value="UniProtKB-KW"/>
</dbReference>
<dbReference type="GO" id="GO:0000255">
    <property type="term" value="P:allantoin metabolic process"/>
    <property type="evidence" value="ECO:0007669"/>
    <property type="project" value="InterPro"/>
</dbReference>
<evidence type="ECO:0000256" key="5">
    <source>
        <dbReference type="ARBA" id="ARBA00022793"/>
    </source>
</evidence>
<dbReference type="GO" id="GO:0019628">
    <property type="term" value="P:urate catabolic process"/>
    <property type="evidence" value="ECO:0007669"/>
    <property type="project" value="UniProtKB-UniPathway"/>
</dbReference>
<protein>
    <recommendedName>
        <fullName evidence="3">2-oxo-4-hydroxy-4-carboxy-5-ureidoimidazoline decarboxylase</fullName>
        <ecNumber evidence="3">4.1.1.97</ecNumber>
    </recommendedName>
</protein>
<evidence type="ECO:0000313" key="9">
    <source>
        <dbReference type="Proteomes" id="UP000320055"/>
    </source>
</evidence>
<dbReference type="Gene3D" id="1.10.3330.10">
    <property type="entry name" value="Oxo-4-hydroxy-4-carboxy-5-ureidoimidazoline decarboxylase"/>
    <property type="match status" value="1"/>
</dbReference>
<proteinExistence type="predicted"/>
<dbReference type="EC" id="4.1.1.97" evidence="3"/>
<comment type="pathway">
    <text evidence="2">Purine metabolism; urate degradation; (S)-allantoin from urate: step 3/3.</text>
</comment>
<dbReference type="SUPFAM" id="SSF158694">
    <property type="entry name" value="UraD-Like"/>
    <property type="match status" value="1"/>
</dbReference>
<keyword evidence="6 8" id="KW-0456">Lyase</keyword>
<dbReference type="Proteomes" id="UP000320055">
    <property type="component" value="Unassembled WGS sequence"/>
</dbReference>
<dbReference type="InterPro" id="IPR036778">
    <property type="entry name" value="OHCU_decarboxylase_sf"/>
</dbReference>
<organism evidence="8 9">
    <name type="scientific">Hyella patelloides LEGE 07179</name>
    <dbReference type="NCBI Taxonomy" id="945734"/>
    <lineage>
        <taxon>Bacteria</taxon>
        <taxon>Bacillati</taxon>
        <taxon>Cyanobacteriota</taxon>
        <taxon>Cyanophyceae</taxon>
        <taxon>Pleurocapsales</taxon>
        <taxon>Hyellaceae</taxon>
        <taxon>Hyella</taxon>
    </lineage>
</organism>
<keyword evidence="4" id="KW-0659">Purine metabolism</keyword>
<evidence type="ECO:0000313" key="8">
    <source>
        <dbReference type="EMBL" id="VEP16314.1"/>
    </source>
</evidence>
<evidence type="ECO:0000256" key="3">
    <source>
        <dbReference type="ARBA" id="ARBA00012257"/>
    </source>
</evidence>
<dbReference type="EMBL" id="CAACVJ010000373">
    <property type="protein sequence ID" value="VEP16314.1"/>
    <property type="molecule type" value="Genomic_DNA"/>
</dbReference>
<accession>A0A563VXY1</accession>
<keyword evidence="9" id="KW-1185">Reference proteome</keyword>
<comment type="catalytic activity">
    <reaction evidence="1">
        <text>5-hydroxy-2-oxo-4-ureido-2,5-dihydro-1H-imidazole-5-carboxylate + H(+) = (S)-allantoin + CO2</text>
        <dbReference type="Rhea" id="RHEA:26301"/>
        <dbReference type="ChEBI" id="CHEBI:15378"/>
        <dbReference type="ChEBI" id="CHEBI:15678"/>
        <dbReference type="ChEBI" id="CHEBI:16526"/>
        <dbReference type="ChEBI" id="CHEBI:58639"/>
        <dbReference type="EC" id="4.1.1.97"/>
    </reaction>
</comment>
<dbReference type="UniPathway" id="UPA00394">
    <property type="reaction ID" value="UER00652"/>
</dbReference>
<dbReference type="InterPro" id="IPR018020">
    <property type="entry name" value="OHCU_decarboxylase"/>
</dbReference>
<evidence type="ECO:0000256" key="6">
    <source>
        <dbReference type="ARBA" id="ARBA00023239"/>
    </source>
</evidence>
<gene>
    <name evidence="8" type="ORF">H1P_4340002</name>
</gene>
<name>A0A563VXY1_9CYAN</name>
<dbReference type="PANTHER" id="PTHR43466:SF1">
    <property type="entry name" value="2-OXO-4-HYDROXY-4-CARBOXY-5-UREIDOIMIDAZOLINE DECARBOXYLASE-RELATED"/>
    <property type="match status" value="1"/>
</dbReference>
<sequence>MIAIDLRLPTNSHQLTNMSQYAIAQLNQMSQQEFTIALGAIWEDTPEIAQQTWHNQPFADIEALYKAMVAIVKSMSETEQLALIKAHPDLGSKAKMAEASVQEQAGVGLDRLSESEYQRFQSLNQAYKEKFGFPFIIAVKNHTKESILEAFTIRLKNNQEQEKQQALTEISKIARLRLQTIINN</sequence>
<dbReference type="InterPro" id="IPR017580">
    <property type="entry name" value="OHCU_decarboxylase-1"/>
</dbReference>
<dbReference type="AlphaFoldDB" id="A0A563VXY1"/>
<dbReference type="GO" id="GO:0051997">
    <property type="term" value="F:2-oxo-4-hydroxy-4-carboxy-5-ureidoimidazoline decarboxylase activity"/>
    <property type="evidence" value="ECO:0007669"/>
    <property type="project" value="UniProtKB-EC"/>
</dbReference>
<dbReference type="NCBIfam" id="TIGR03164">
    <property type="entry name" value="UHCUDC"/>
    <property type="match status" value="1"/>
</dbReference>
<dbReference type="PANTHER" id="PTHR43466">
    <property type="entry name" value="2-OXO-4-HYDROXY-4-CARBOXY-5-UREIDOIMIDAZOLINE DECARBOXYLASE-RELATED"/>
    <property type="match status" value="1"/>
</dbReference>
<evidence type="ECO:0000259" key="7">
    <source>
        <dbReference type="Pfam" id="PF09349"/>
    </source>
</evidence>
<evidence type="ECO:0000256" key="4">
    <source>
        <dbReference type="ARBA" id="ARBA00022631"/>
    </source>
</evidence>